<dbReference type="Proteomes" id="UP000517916">
    <property type="component" value="Unassembled WGS sequence"/>
</dbReference>
<name>A0ABR6BRH1_9PSEU</name>
<dbReference type="GO" id="GO:0003677">
    <property type="term" value="F:DNA binding"/>
    <property type="evidence" value="ECO:0007669"/>
    <property type="project" value="UniProtKB-KW"/>
</dbReference>
<dbReference type="RefSeq" id="WP_182839393.1">
    <property type="nucleotide sequence ID" value="NZ_BAAABQ010000004.1"/>
</dbReference>
<dbReference type="EMBL" id="JACJID010000005">
    <property type="protein sequence ID" value="MBA8929478.1"/>
    <property type="molecule type" value="Genomic_DNA"/>
</dbReference>
<proteinExistence type="predicted"/>
<accession>A0ABR6BRH1</accession>
<organism evidence="1 2">
    <name type="scientific">Kutzneria viridogrisea</name>
    <dbReference type="NCBI Taxonomy" id="47990"/>
    <lineage>
        <taxon>Bacteria</taxon>
        <taxon>Bacillati</taxon>
        <taxon>Actinomycetota</taxon>
        <taxon>Actinomycetes</taxon>
        <taxon>Pseudonocardiales</taxon>
        <taxon>Pseudonocardiaceae</taxon>
        <taxon>Kutzneria</taxon>
    </lineage>
</organism>
<evidence type="ECO:0000313" key="2">
    <source>
        <dbReference type="Proteomes" id="UP000517916"/>
    </source>
</evidence>
<gene>
    <name evidence="1" type="ORF">BC739_006696</name>
</gene>
<comment type="caution">
    <text evidence="1">The sequence shown here is derived from an EMBL/GenBank/DDBJ whole genome shotgun (WGS) entry which is preliminary data.</text>
</comment>
<sequence length="184" mass="21001">MRLTTTQRQYAAFATLSDRLRTGHYDPTTWPATMSLADEFELPVKPMQETLRWLSTHGLLWQVHGRIWQPVQPRAQITDTAALIRDIEHRLAEWRWTGLDNTVYQRRPPTLHELATQYRSASRSALRDAVDTLADRGLLRCDATGQVYLPGPGATVPAQRGSADSRAISARIRNRRRRSTVVFP</sequence>
<evidence type="ECO:0000313" key="1">
    <source>
        <dbReference type="EMBL" id="MBA8929478.1"/>
    </source>
</evidence>
<keyword evidence="1" id="KW-0238">DNA-binding</keyword>
<reference evidence="1 2" key="1">
    <citation type="submission" date="2020-08" db="EMBL/GenBank/DDBJ databases">
        <title>Genomic Encyclopedia of Archaeal and Bacterial Type Strains, Phase II (KMG-II): from individual species to whole genera.</title>
        <authorList>
            <person name="Goeker M."/>
        </authorList>
    </citation>
    <scope>NUCLEOTIDE SEQUENCE [LARGE SCALE GENOMIC DNA]</scope>
    <source>
        <strain evidence="1 2">DSM 43850</strain>
    </source>
</reference>
<protein>
    <submittedName>
        <fullName evidence="1">DNA-binding GntR family transcriptional regulator</fullName>
    </submittedName>
</protein>
<keyword evidence="2" id="KW-1185">Reference proteome</keyword>